<dbReference type="EMBL" id="SJZF01000018">
    <property type="protein sequence ID" value="TFU25592.1"/>
    <property type="molecule type" value="Genomic_DNA"/>
</dbReference>
<evidence type="ECO:0000313" key="1">
    <source>
        <dbReference type="EMBL" id="TFU25592.1"/>
    </source>
</evidence>
<gene>
    <name evidence="1" type="ORF">E0687_09810</name>
</gene>
<dbReference type="InterPro" id="IPR021330">
    <property type="entry name" value="DUF2939"/>
</dbReference>
<dbReference type="Proteomes" id="UP000297668">
    <property type="component" value="Unassembled WGS sequence"/>
</dbReference>
<accession>A0A4Y9F9R5</accession>
<reference evidence="1 2" key="1">
    <citation type="submission" date="2019-03" db="EMBL/GenBank/DDBJ databases">
        <title>Thermus tengchongensis species for the arsenic transformation mechanism.</title>
        <authorList>
            <person name="Yuan G.C."/>
        </authorList>
    </citation>
    <scope>NUCLEOTIDE SEQUENCE [LARGE SCALE GENOMIC DNA]</scope>
    <source>
        <strain evidence="1 2">15W</strain>
    </source>
</reference>
<evidence type="ECO:0000313" key="2">
    <source>
        <dbReference type="Proteomes" id="UP000297668"/>
    </source>
</evidence>
<proteinExistence type="predicted"/>
<sequence length="162" mass="18099">MRHRFLVGVLALGLLALAGYGFLAPFLTLRGLAAAVERKEAQALERYVDFPRVREALKADLSASLMKEMQKEQDPFAALGLLFTAGMVNVLVDALLTPEGLASLGTGKEPGQVPLEEVRNWRLRYLGLSRAFIYHKDDPRSGLVLERQGLRWRVVRLQMPLD</sequence>
<protein>
    <submittedName>
        <fullName evidence="1">DUF2939 domain-containing protein</fullName>
    </submittedName>
</protein>
<comment type="caution">
    <text evidence="1">The sequence shown here is derived from an EMBL/GenBank/DDBJ whole genome shotgun (WGS) entry which is preliminary data.</text>
</comment>
<organism evidence="1 2">
    <name type="scientific">Thermus tengchongensis</name>
    <dbReference type="NCBI Taxonomy" id="1214928"/>
    <lineage>
        <taxon>Bacteria</taxon>
        <taxon>Thermotogati</taxon>
        <taxon>Deinococcota</taxon>
        <taxon>Deinococci</taxon>
        <taxon>Thermales</taxon>
        <taxon>Thermaceae</taxon>
        <taxon>Thermus</taxon>
    </lineage>
</organism>
<dbReference type="Pfam" id="PF11159">
    <property type="entry name" value="DUF2939"/>
    <property type="match status" value="1"/>
</dbReference>
<dbReference type="AlphaFoldDB" id="A0A4Y9F9R5"/>
<dbReference type="RefSeq" id="WP_135260695.1">
    <property type="nucleotide sequence ID" value="NZ_SJZF01000018.1"/>
</dbReference>
<name>A0A4Y9F9R5_9DEIN</name>